<dbReference type="GO" id="GO:0033214">
    <property type="term" value="P:siderophore-iron import into cell"/>
    <property type="evidence" value="ECO:0007669"/>
    <property type="project" value="TreeGrafter"/>
</dbReference>
<feature type="transmembrane region" description="Helical" evidence="8">
    <location>
        <begin position="111"/>
        <end position="131"/>
    </location>
</feature>
<sequence>MIRRARALDGRSVLRLGNGFQIRLHNLAAALALGLACLALAALAVSIGAQEVGLADLLRSLTGEPLDPASAYALWTVRLPRIVVGFLAGWAVALSGAVLQSLARNPLADPGLFGLNQGSMVAIMLLLVFLPAAPREIVPLAALLGGLGVGLLLIWLVGGARSGGLAILLMGLAVETVLSAITSILILYTPPETSYGLSAWLAGSLFQASWSGAAAFAPWFAVGVIGIAVFGRSLAVYDLGTDMARAIGEPVTRSRPVIFVFAVLMSSTAVSAVGPLTFLGVLAPHLAAFVSPATGRARLVLSSLMGGALVIAADGLLRGLPSTMALPIGLAITLVGVPLFMITLRLRTLRRLQAP</sequence>
<evidence type="ECO:0000313" key="10">
    <source>
        <dbReference type="Proteomes" id="UP000192656"/>
    </source>
</evidence>
<dbReference type="SUPFAM" id="SSF81345">
    <property type="entry name" value="ABC transporter involved in vitamin B12 uptake, BtuC"/>
    <property type="match status" value="1"/>
</dbReference>
<evidence type="ECO:0000256" key="4">
    <source>
        <dbReference type="ARBA" id="ARBA00022475"/>
    </source>
</evidence>
<feature type="transmembrane region" description="Helical" evidence="8">
    <location>
        <begin position="208"/>
        <end position="235"/>
    </location>
</feature>
<keyword evidence="7 8" id="KW-0472">Membrane</keyword>
<evidence type="ECO:0000256" key="6">
    <source>
        <dbReference type="ARBA" id="ARBA00022989"/>
    </source>
</evidence>
<feature type="transmembrane region" description="Helical" evidence="8">
    <location>
        <begin position="137"/>
        <end position="158"/>
    </location>
</feature>
<comment type="similarity">
    <text evidence="2">Belongs to the binding-protein-dependent transport system permease family. FecCD subfamily.</text>
</comment>
<dbReference type="InterPro" id="IPR037294">
    <property type="entry name" value="ABC_BtuC-like"/>
</dbReference>
<evidence type="ECO:0000256" key="8">
    <source>
        <dbReference type="SAM" id="Phobius"/>
    </source>
</evidence>
<evidence type="ECO:0000256" key="3">
    <source>
        <dbReference type="ARBA" id="ARBA00022448"/>
    </source>
</evidence>
<dbReference type="AlphaFoldDB" id="A0A1W2AQX1"/>
<evidence type="ECO:0000256" key="7">
    <source>
        <dbReference type="ARBA" id="ARBA00023136"/>
    </source>
</evidence>
<dbReference type="Pfam" id="PF01032">
    <property type="entry name" value="FecCD"/>
    <property type="match status" value="1"/>
</dbReference>
<evidence type="ECO:0000313" key="9">
    <source>
        <dbReference type="EMBL" id="SMC63116.1"/>
    </source>
</evidence>
<comment type="subcellular location">
    <subcellularLocation>
        <location evidence="1">Cell membrane</location>
        <topology evidence="1">Multi-pass membrane protein</topology>
    </subcellularLocation>
</comment>
<dbReference type="PANTHER" id="PTHR30472">
    <property type="entry name" value="FERRIC ENTEROBACTIN TRANSPORT SYSTEM PERMEASE PROTEIN"/>
    <property type="match status" value="1"/>
</dbReference>
<dbReference type="CDD" id="cd06550">
    <property type="entry name" value="TM_ABC_iron-siderophores_like"/>
    <property type="match status" value="1"/>
</dbReference>
<dbReference type="Proteomes" id="UP000192656">
    <property type="component" value="Unassembled WGS sequence"/>
</dbReference>
<evidence type="ECO:0000256" key="5">
    <source>
        <dbReference type="ARBA" id="ARBA00022692"/>
    </source>
</evidence>
<feature type="transmembrane region" description="Helical" evidence="8">
    <location>
        <begin position="256"/>
        <end position="279"/>
    </location>
</feature>
<dbReference type="EMBL" id="FWXR01000005">
    <property type="protein sequence ID" value="SMC63116.1"/>
    <property type="molecule type" value="Genomic_DNA"/>
</dbReference>
<keyword evidence="3" id="KW-0813">Transport</keyword>
<dbReference type="GO" id="GO:0005886">
    <property type="term" value="C:plasma membrane"/>
    <property type="evidence" value="ECO:0007669"/>
    <property type="project" value="UniProtKB-SubCell"/>
</dbReference>
<evidence type="ECO:0000256" key="2">
    <source>
        <dbReference type="ARBA" id="ARBA00007935"/>
    </source>
</evidence>
<keyword evidence="5 8" id="KW-0812">Transmembrane</keyword>
<feature type="transmembrane region" description="Helical" evidence="8">
    <location>
        <begin position="73"/>
        <end position="99"/>
    </location>
</feature>
<dbReference type="PANTHER" id="PTHR30472:SF37">
    <property type="entry name" value="FE(3+) DICITRATE TRANSPORT SYSTEM PERMEASE PROTEIN FECD-RELATED"/>
    <property type="match status" value="1"/>
</dbReference>
<accession>A0A1W2AQX1</accession>
<reference evidence="9 10" key="1">
    <citation type="submission" date="2017-04" db="EMBL/GenBank/DDBJ databases">
        <authorList>
            <person name="Afonso C.L."/>
            <person name="Miller P.J."/>
            <person name="Scott M.A."/>
            <person name="Spackman E."/>
            <person name="Goraichik I."/>
            <person name="Dimitrov K.M."/>
            <person name="Suarez D.L."/>
            <person name="Swayne D.E."/>
        </authorList>
    </citation>
    <scope>NUCLEOTIDE SEQUENCE [LARGE SCALE GENOMIC DNA]</scope>
    <source>
        <strain evidence="9 10">CGMCC 1.10972</strain>
    </source>
</reference>
<keyword evidence="10" id="KW-1185">Reference proteome</keyword>
<dbReference type="GO" id="GO:0022857">
    <property type="term" value="F:transmembrane transporter activity"/>
    <property type="evidence" value="ECO:0007669"/>
    <property type="project" value="InterPro"/>
</dbReference>
<keyword evidence="6 8" id="KW-1133">Transmembrane helix</keyword>
<proteinExistence type="inferred from homology"/>
<dbReference type="STRING" id="937218.SAMN06297251_10522"/>
<dbReference type="Gene3D" id="1.10.3470.10">
    <property type="entry name" value="ABC transporter involved in vitamin B12 uptake, BtuC"/>
    <property type="match status" value="1"/>
</dbReference>
<keyword evidence="4" id="KW-1003">Cell membrane</keyword>
<evidence type="ECO:0000256" key="1">
    <source>
        <dbReference type="ARBA" id="ARBA00004651"/>
    </source>
</evidence>
<organism evidence="9 10">
    <name type="scientific">Fulvimarina manganoxydans</name>
    <dbReference type="NCBI Taxonomy" id="937218"/>
    <lineage>
        <taxon>Bacteria</taxon>
        <taxon>Pseudomonadati</taxon>
        <taxon>Pseudomonadota</taxon>
        <taxon>Alphaproteobacteria</taxon>
        <taxon>Hyphomicrobiales</taxon>
        <taxon>Aurantimonadaceae</taxon>
        <taxon>Fulvimarina</taxon>
    </lineage>
</organism>
<feature type="transmembrane region" description="Helical" evidence="8">
    <location>
        <begin position="165"/>
        <end position="188"/>
    </location>
</feature>
<feature type="transmembrane region" description="Helical" evidence="8">
    <location>
        <begin position="324"/>
        <end position="346"/>
    </location>
</feature>
<dbReference type="InterPro" id="IPR000522">
    <property type="entry name" value="ABC_transptr_permease_BtuC"/>
</dbReference>
<name>A0A1W2AQX1_9HYPH</name>
<gene>
    <name evidence="9" type="ORF">SAMN06297251_10522</name>
</gene>
<protein>
    <submittedName>
        <fullName evidence="9">Iron complex transport system permease protein</fullName>
    </submittedName>
</protein>